<keyword evidence="5 9" id="KW-0067">ATP-binding</keyword>
<feature type="domain" description="ABC transporter" evidence="8">
    <location>
        <begin position="300"/>
        <end position="528"/>
    </location>
</feature>
<dbReference type="PROSITE" id="PS00211">
    <property type="entry name" value="ABC_TRANSPORTER_1"/>
    <property type="match status" value="2"/>
</dbReference>
<comment type="caution">
    <text evidence="9">The sequence shown here is derived from an EMBL/GenBank/DDBJ whole genome shotgun (WGS) entry which is preliminary data.</text>
</comment>
<evidence type="ECO:0000256" key="1">
    <source>
        <dbReference type="ARBA" id="ARBA00022475"/>
    </source>
</evidence>
<evidence type="ECO:0000256" key="4">
    <source>
        <dbReference type="ARBA" id="ARBA00022741"/>
    </source>
</evidence>
<dbReference type="SUPFAM" id="SSF52540">
    <property type="entry name" value="P-loop containing nucleoside triphosphate hydrolases"/>
    <property type="match status" value="2"/>
</dbReference>
<dbReference type="InterPro" id="IPR003439">
    <property type="entry name" value="ABC_transporter-like_ATP-bd"/>
</dbReference>
<feature type="region of interest" description="Disordered" evidence="7">
    <location>
        <begin position="523"/>
        <end position="546"/>
    </location>
</feature>
<dbReference type="InterPro" id="IPR027417">
    <property type="entry name" value="P-loop_NTPase"/>
</dbReference>
<dbReference type="Proteomes" id="UP001204142">
    <property type="component" value="Unassembled WGS sequence"/>
</dbReference>
<feature type="compositionally biased region" description="Basic and acidic residues" evidence="7">
    <location>
        <begin position="523"/>
        <end position="534"/>
    </location>
</feature>
<dbReference type="InterPro" id="IPR003593">
    <property type="entry name" value="AAA+_ATPase"/>
</dbReference>
<evidence type="ECO:0000256" key="7">
    <source>
        <dbReference type="SAM" id="MobiDB-lite"/>
    </source>
</evidence>
<dbReference type="RefSeq" id="WP_256763796.1">
    <property type="nucleotide sequence ID" value="NZ_JANIGO010000002.1"/>
</dbReference>
<feature type="domain" description="ABC transporter" evidence="8">
    <location>
        <begin position="2"/>
        <end position="246"/>
    </location>
</feature>
<dbReference type="EMBL" id="JANIGO010000002">
    <property type="protein sequence ID" value="MCQ8896049.1"/>
    <property type="molecule type" value="Genomic_DNA"/>
</dbReference>
<sequence>MIQITGLSIARGSKSILKQANLTLFPKEKVGLIGHNGAGKSSFFASLLGELPVDAGNIEIPQAWSVAWIDQEVTANDTPVIDFALEGDRALHTIRQQIRHAESSGESAHIAHLYEQLDNLDGYTAESRVATILHGLGFKPEDLQRNVGEFSGGWKMRLNLAKVLGSRAELILLDEPTNHLDIEAVLWLAQWIRQVDCTVLVISHDREFLDEICTHTVHLHGEQLVKYTGNYSTFERTFAERAEQVDQANRKASAEIEKLQRFVERFKAKATKAKQAQSRVKRIEKIKLIETYQVQAHAEIPFLEPHKSPDPLVVLARAACGYNAEKPVISGLNLEIRPGDRIGLLGSNGNGKTTLVKSLVGDLPLLSGDRVEGKGLVVGYFAQDQIESLDMAATPLQHLARVDRQATEQQLRDFLARFDFRDEKVRQTVGNFSGGEKSRLALALLAYLRPNLLLLDEPTNHLDMSTRQALVNSLIEFEGALVMVSHDRHLLESITDTYWRVHAGQVSPFDGDLEDYANLLKKESSQTDRSKEPAKATQGQPTDRQAAHQRLKTLRNQIKKIEKQLEECTAQRQLADTALHNLDYSKPDTASLAARLAHERETAHRQVEDHEFKLLELMLESETLESELGL</sequence>
<keyword evidence="1" id="KW-1003">Cell membrane</keyword>
<protein>
    <submittedName>
        <fullName evidence="9">ATP-binding cassette domain-containing protein</fullName>
    </submittedName>
</protein>
<keyword evidence="2" id="KW-0472">Membrane</keyword>
<dbReference type="Pfam" id="PF00005">
    <property type="entry name" value="ABC_tran"/>
    <property type="match status" value="2"/>
</dbReference>
<keyword evidence="4" id="KW-0547">Nucleotide-binding</keyword>
<dbReference type="PANTHER" id="PTHR19211:SF14">
    <property type="entry name" value="ATP-BINDING CASSETTE SUB-FAMILY F MEMBER 1"/>
    <property type="match status" value="1"/>
</dbReference>
<evidence type="ECO:0000259" key="8">
    <source>
        <dbReference type="PROSITE" id="PS50893"/>
    </source>
</evidence>
<evidence type="ECO:0000256" key="6">
    <source>
        <dbReference type="SAM" id="Coils"/>
    </source>
</evidence>
<gene>
    <name evidence="9" type="ORF">NQT62_06310</name>
</gene>
<dbReference type="Gene3D" id="3.40.50.300">
    <property type="entry name" value="P-loop containing nucleotide triphosphate hydrolases"/>
    <property type="match status" value="2"/>
</dbReference>
<dbReference type="InterPro" id="IPR032781">
    <property type="entry name" value="ABC_tran_Xtn"/>
</dbReference>
<organism evidence="9 10">
    <name type="scientific">Limnobacter humi</name>
    <dbReference type="NCBI Taxonomy" id="1778671"/>
    <lineage>
        <taxon>Bacteria</taxon>
        <taxon>Pseudomonadati</taxon>
        <taxon>Pseudomonadota</taxon>
        <taxon>Betaproteobacteria</taxon>
        <taxon>Burkholderiales</taxon>
        <taxon>Burkholderiaceae</taxon>
        <taxon>Limnobacter</taxon>
    </lineage>
</organism>
<keyword evidence="3" id="KW-0677">Repeat</keyword>
<dbReference type="InterPro" id="IPR050611">
    <property type="entry name" value="ABCF"/>
</dbReference>
<evidence type="ECO:0000256" key="2">
    <source>
        <dbReference type="ARBA" id="ARBA00022519"/>
    </source>
</evidence>
<keyword evidence="2" id="KW-0997">Cell inner membrane</keyword>
<dbReference type="InterPro" id="IPR017871">
    <property type="entry name" value="ABC_transporter-like_CS"/>
</dbReference>
<dbReference type="PANTHER" id="PTHR19211">
    <property type="entry name" value="ATP-BINDING TRANSPORT PROTEIN-RELATED"/>
    <property type="match status" value="1"/>
</dbReference>
<evidence type="ECO:0000256" key="3">
    <source>
        <dbReference type="ARBA" id="ARBA00022737"/>
    </source>
</evidence>
<dbReference type="CDD" id="cd03221">
    <property type="entry name" value="ABCF_EF-3"/>
    <property type="match status" value="2"/>
</dbReference>
<reference evidence="9 10" key="1">
    <citation type="submission" date="2022-07" db="EMBL/GenBank/DDBJ databases">
        <authorList>
            <person name="Xamxidin M."/>
            <person name="Wu M."/>
        </authorList>
    </citation>
    <scope>NUCLEOTIDE SEQUENCE [LARGE SCALE GENOMIC DNA]</scope>
    <source>
        <strain evidence="9 10">NBRC 111650</strain>
    </source>
</reference>
<feature type="coiled-coil region" evidence="6">
    <location>
        <begin position="242"/>
        <end position="276"/>
    </location>
</feature>
<evidence type="ECO:0000313" key="9">
    <source>
        <dbReference type="EMBL" id="MCQ8896049.1"/>
    </source>
</evidence>
<name>A0ABT1WHZ7_9BURK</name>
<dbReference type="GO" id="GO:0005524">
    <property type="term" value="F:ATP binding"/>
    <property type="evidence" value="ECO:0007669"/>
    <property type="project" value="UniProtKB-KW"/>
</dbReference>
<accession>A0ABT1WHZ7</accession>
<dbReference type="Pfam" id="PF12848">
    <property type="entry name" value="ABC_tran_Xtn"/>
    <property type="match status" value="1"/>
</dbReference>
<proteinExistence type="predicted"/>
<dbReference type="PROSITE" id="PS50893">
    <property type="entry name" value="ABC_TRANSPORTER_2"/>
    <property type="match status" value="2"/>
</dbReference>
<evidence type="ECO:0000256" key="5">
    <source>
        <dbReference type="ARBA" id="ARBA00022840"/>
    </source>
</evidence>
<dbReference type="SMART" id="SM00382">
    <property type="entry name" value="AAA"/>
    <property type="match status" value="2"/>
</dbReference>
<evidence type="ECO:0000313" key="10">
    <source>
        <dbReference type="Proteomes" id="UP001204142"/>
    </source>
</evidence>
<keyword evidence="10" id="KW-1185">Reference proteome</keyword>
<keyword evidence="6" id="KW-0175">Coiled coil</keyword>